<dbReference type="InterPro" id="IPR006439">
    <property type="entry name" value="HAD-SF_hydro_IA"/>
</dbReference>
<comment type="caution">
    <text evidence="1">The sequence shown here is derived from an EMBL/GenBank/DDBJ whole genome shotgun (WGS) entry which is preliminary data.</text>
</comment>
<accession>A0ABR2ICZ9</accession>
<dbReference type="EMBL" id="JAPFFF010000018">
    <property type="protein sequence ID" value="KAK8860662.1"/>
    <property type="molecule type" value="Genomic_DNA"/>
</dbReference>
<dbReference type="SFLD" id="SFLDG01129">
    <property type="entry name" value="C1.5:_HAD__Beta-PGM__Phosphata"/>
    <property type="match status" value="1"/>
</dbReference>
<dbReference type="PANTHER" id="PTHR18901:SF38">
    <property type="entry name" value="PSEUDOURIDINE-5'-PHOSPHATASE"/>
    <property type="match status" value="1"/>
</dbReference>
<dbReference type="SFLD" id="SFLDS00003">
    <property type="entry name" value="Haloacid_Dehalogenase"/>
    <property type="match status" value="1"/>
</dbReference>
<gene>
    <name evidence="1" type="ORF">M9Y10_012327</name>
</gene>
<evidence type="ECO:0000313" key="1">
    <source>
        <dbReference type="EMBL" id="KAK8860662.1"/>
    </source>
</evidence>
<dbReference type="InterPro" id="IPR036412">
    <property type="entry name" value="HAD-like_sf"/>
</dbReference>
<dbReference type="InterPro" id="IPR041492">
    <property type="entry name" value="HAD_2"/>
</dbReference>
<protein>
    <submittedName>
        <fullName evidence="1">Pseudouridine-5'-phosphatase</fullName>
    </submittedName>
</protein>
<dbReference type="SUPFAM" id="SSF56784">
    <property type="entry name" value="HAD-like"/>
    <property type="match status" value="1"/>
</dbReference>
<dbReference type="Gene3D" id="1.10.150.240">
    <property type="entry name" value="Putative phosphatase, domain 2"/>
    <property type="match status" value="1"/>
</dbReference>
<keyword evidence="2" id="KW-1185">Reference proteome</keyword>
<dbReference type="PRINTS" id="PR00413">
    <property type="entry name" value="HADHALOGNASE"/>
</dbReference>
<dbReference type="PANTHER" id="PTHR18901">
    <property type="entry name" value="2-DEOXYGLUCOSE-6-PHOSPHATE PHOSPHATASE 2"/>
    <property type="match status" value="1"/>
</dbReference>
<dbReference type="InterPro" id="IPR023198">
    <property type="entry name" value="PGP-like_dom2"/>
</dbReference>
<proteinExistence type="predicted"/>
<organism evidence="1 2">
    <name type="scientific">Tritrichomonas musculus</name>
    <dbReference type="NCBI Taxonomy" id="1915356"/>
    <lineage>
        <taxon>Eukaryota</taxon>
        <taxon>Metamonada</taxon>
        <taxon>Parabasalia</taxon>
        <taxon>Tritrichomonadida</taxon>
        <taxon>Tritrichomonadidae</taxon>
        <taxon>Tritrichomonas</taxon>
    </lineage>
</organism>
<dbReference type="Pfam" id="PF13419">
    <property type="entry name" value="HAD_2"/>
    <property type="match status" value="1"/>
</dbReference>
<dbReference type="Proteomes" id="UP001470230">
    <property type="component" value="Unassembled WGS sequence"/>
</dbReference>
<reference evidence="1 2" key="1">
    <citation type="submission" date="2024-04" db="EMBL/GenBank/DDBJ databases">
        <title>Tritrichomonas musculus Genome.</title>
        <authorList>
            <person name="Alves-Ferreira E."/>
            <person name="Grigg M."/>
            <person name="Lorenzi H."/>
            <person name="Galac M."/>
        </authorList>
    </citation>
    <scope>NUCLEOTIDE SEQUENCE [LARGE SCALE GENOMIC DNA]</scope>
    <source>
        <strain evidence="1 2">EAF2021</strain>
    </source>
</reference>
<sequence>MSLVYNEPIKAVIFDNDGTLMNTEWVYSVAHKECTGSELTWDLKIHLMGKTPLEACKVTCDWLHLEESPESLCKRRTELVEKYWPTIPMMPGAEELVNNLSNRKIRIAIATASNHSGFELKSSGHRDVVAKMDHIICGDDVKHGKPEPDLFLAALHSWKEPIDPKNALVFEDSPLGIAAANRAGMPSVFVPDPHMDVESALKEYDAHPTLVINSLENFNFDNFKWEPKC</sequence>
<dbReference type="Gene3D" id="3.40.50.1000">
    <property type="entry name" value="HAD superfamily/HAD-like"/>
    <property type="match status" value="1"/>
</dbReference>
<evidence type="ECO:0000313" key="2">
    <source>
        <dbReference type="Proteomes" id="UP001470230"/>
    </source>
</evidence>
<dbReference type="NCBIfam" id="TIGR01509">
    <property type="entry name" value="HAD-SF-IA-v3"/>
    <property type="match status" value="1"/>
</dbReference>
<name>A0ABR2ICZ9_9EUKA</name>
<dbReference type="InterPro" id="IPR023214">
    <property type="entry name" value="HAD_sf"/>
</dbReference>